<dbReference type="InterPro" id="IPR017853">
    <property type="entry name" value="GH"/>
</dbReference>
<evidence type="ECO:0000313" key="6">
    <source>
        <dbReference type="Proteomes" id="UP000029046"/>
    </source>
</evidence>
<dbReference type="PROSITE" id="PS51904">
    <property type="entry name" value="GLYCOSYL_HYDROL_F25_2"/>
    <property type="match status" value="1"/>
</dbReference>
<dbReference type="InterPro" id="IPR013168">
    <property type="entry name" value="Cpl_7_lyso_C"/>
</dbReference>
<dbReference type="Gene3D" id="3.20.20.80">
    <property type="entry name" value="Glycosidases"/>
    <property type="match status" value="1"/>
</dbReference>
<evidence type="ECO:0000256" key="1">
    <source>
        <dbReference type="ARBA" id="ARBA00010646"/>
    </source>
</evidence>
<dbReference type="InterPro" id="IPR018077">
    <property type="entry name" value="Glyco_hydro_fam25_subgr"/>
</dbReference>
<dbReference type="Pfam" id="PF01183">
    <property type="entry name" value="Glyco_hydro_25"/>
    <property type="match status" value="1"/>
</dbReference>
<dbReference type="GO" id="GO:0016052">
    <property type="term" value="P:carbohydrate catabolic process"/>
    <property type="evidence" value="ECO:0007669"/>
    <property type="project" value="TreeGrafter"/>
</dbReference>
<dbReference type="SMART" id="SM00641">
    <property type="entry name" value="Glyco_25"/>
    <property type="match status" value="1"/>
</dbReference>
<dbReference type="PANTHER" id="PTHR34135:SF2">
    <property type="entry name" value="LYSOZYME"/>
    <property type="match status" value="1"/>
</dbReference>
<dbReference type="EMBL" id="JGYX01000002">
    <property type="protein sequence ID" value="KFI61037.1"/>
    <property type="molecule type" value="Genomic_DNA"/>
</dbReference>
<organism evidence="5 6">
    <name type="scientific">Bifidobacterium pullorum subsp. gallinarum</name>
    <dbReference type="NCBI Taxonomy" id="78344"/>
    <lineage>
        <taxon>Bacteria</taxon>
        <taxon>Bacillati</taxon>
        <taxon>Actinomycetota</taxon>
        <taxon>Actinomycetes</taxon>
        <taxon>Bifidobacteriales</taxon>
        <taxon>Bifidobacteriaceae</taxon>
        <taxon>Bifidobacterium</taxon>
    </lineage>
</organism>
<dbReference type="Proteomes" id="UP000029046">
    <property type="component" value="Unassembled WGS sequence"/>
</dbReference>
<evidence type="ECO:0000256" key="3">
    <source>
        <dbReference type="ARBA" id="ARBA00023295"/>
    </source>
</evidence>
<keyword evidence="2" id="KW-0378">Hydrolase</keyword>
<dbReference type="SUPFAM" id="SSF51445">
    <property type="entry name" value="(Trans)glycosidases"/>
    <property type="match status" value="1"/>
</dbReference>
<dbReference type="RefSeq" id="WP_051917032.1">
    <property type="nucleotide sequence ID" value="NZ_JGYX01000002.1"/>
</dbReference>
<dbReference type="InterPro" id="IPR057370">
    <property type="entry name" value="ELLD"/>
</dbReference>
<evidence type="ECO:0000259" key="4">
    <source>
        <dbReference type="SMART" id="SM01095"/>
    </source>
</evidence>
<sequence>MESIIVACITGVVTLVGVILSNSKSRAVMEVKLDALTAKVEKHNQVLERTYRLEQDMAVAKHDIEEIKGRWHEMSEFLASNEWQWRLLRTIVQGVLGVVITNLDLILGWCVLDPSMRALVVALVMAVLSPSWRLSAEATRRSSSRRAAAMGLNGIDISSWQEDLVVSAMTTCDFVIVKATGGAGYTNECFRRHCDETLATGKLLGCYHYARDRGYEGSAEAEADHFIAAFKPYVGKAIPFLDWEADALNLGVAWAKKWFDRVRDKTGVTPGIYTSKSVLFSYDWSSVAKTYPLWVAQYPNYEETGFLSEPWTDGWDFGAWKDPLIFQYTGTGRIPGYGGHLDLDLFYGTKDDWRGRCAVVGASAGTREADTVSISRANVAAQIMEHLCTCSEHGYSQPGRHGTSGHCNVKTDAGTIKVTKGDRDCSSAVCEAWELALAGSAYDGLITRYNWTGGMREMFVGSGLFSWKPVSFIASRGDIYLDEEHHTAMCIRNDGTADLLGEFSISETGGIDGEPGDQTGRESWVHDYYSGSWDGILHYNGKADVGSESTPTGSGAPSGDVSELAARVIAGDFGNGDARRAALGSRYDEVQAEVNRILSGGSSSSSYDVDALARRVIAGEFGNGDARSRLWGRSTRPCRSA</sequence>
<dbReference type="Pfam" id="PF08230">
    <property type="entry name" value="CW_7"/>
    <property type="match status" value="1"/>
</dbReference>
<gene>
    <name evidence="5" type="ORF">BIGA_0464</name>
</gene>
<dbReference type="Pfam" id="PF25309">
    <property type="entry name" value="ELLD"/>
    <property type="match status" value="1"/>
</dbReference>
<feature type="domain" description="Cpl-7 lysozyme C-terminal" evidence="4">
    <location>
        <begin position="561"/>
        <end position="599"/>
    </location>
</feature>
<dbReference type="eggNOG" id="COG3757">
    <property type="taxonomic scope" value="Bacteria"/>
</dbReference>
<accession>A0A087AQI7</accession>
<protein>
    <submittedName>
        <fullName evidence="5">N-acetylmuramoyl-L-alanine amidase</fullName>
    </submittedName>
</protein>
<dbReference type="GO" id="GO:0009253">
    <property type="term" value="P:peptidoglycan catabolic process"/>
    <property type="evidence" value="ECO:0007669"/>
    <property type="project" value="InterPro"/>
</dbReference>
<dbReference type="PANTHER" id="PTHR34135">
    <property type="entry name" value="LYSOZYME"/>
    <property type="match status" value="1"/>
</dbReference>
<dbReference type="SMART" id="SM01095">
    <property type="entry name" value="Cpl-7"/>
    <property type="match status" value="1"/>
</dbReference>
<dbReference type="GO" id="GO:0003796">
    <property type="term" value="F:lysozyme activity"/>
    <property type="evidence" value="ECO:0007669"/>
    <property type="project" value="InterPro"/>
</dbReference>
<dbReference type="eggNOG" id="COG3023">
    <property type="taxonomic scope" value="Bacteria"/>
</dbReference>
<proteinExistence type="inferred from homology"/>
<dbReference type="AlphaFoldDB" id="A0A087AQI7"/>
<dbReference type="InterPro" id="IPR002053">
    <property type="entry name" value="Glyco_hydro_25"/>
</dbReference>
<evidence type="ECO:0000256" key="2">
    <source>
        <dbReference type="ARBA" id="ARBA00022801"/>
    </source>
</evidence>
<evidence type="ECO:0000313" key="5">
    <source>
        <dbReference type="EMBL" id="KFI61037.1"/>
    </source>
</evidence>
<dbReference type="GO" id="GO:0016998">
    <property type="term" value="P:cell wall macromolecule catabolic process"/>
    <property type="evidence" value="ECO:0007669"/>
    <property type="project" value="InterPro"/>
</dbReference>
<comment type="caution">
    <text evidence="5">The sequence shown here is derived from an EMBL/GenBank/DDBJ whole genome shotgun (WGS) entry which is preliminary data.</text>
</comment>
<name>A0A087AQI7_9BIFI</name>
<comment type="similarity">
    <text evidence="1">Belongs to the glycosyl hydrolase 25 family.</text>
</comment>
<keyword evidence="6" id="KW-1185">Reference proteome</keyword>
<reference evidence="5 6" key="1">
    <citation type="submission" date="2014-03" db="EMBL/GenBank/DDBJ databases">
        <title>Genomics of Bifidobacteria.</title>
        <authorList>
            <person name="Ventura M."/>
            <person name="Milani C."/>
            <person name="Lugli G.A."/>
        </authorList>
    </citation>
    <scope>NUCLEOTIDE SEQUENCE [LARGE SCALE GENOMIC DNA]</scope>
    <source>
        <strain evidence="5 6">LMG 11586</strain>
    </source>
</reference>
<keyword evidence="3" id="KW-0326">Glycosidase</keyword>